<dbReference type="PATRIC" id="fig|49338.4.peg.1767"/>
<sequence>MDNYIEQALCRALSSNTWDETALEVLSEGYDTGEYEEPGEFVAEFCEDVGVEYDPNLTEPLCSCGGCPWSKRCNIKSEDEDAE</sequence>
<proteinExistence type="predicted"/>
<accession>A0A098B0Y8</accession>
<name>A0A098B0Y8_DESHA</name>
<protein>
    <submittedName>
        <fullName evidence="1">Uncharacterized protein</fullName>
    </submittedName>
</protein>
<gene>
    <name evidence="1" type="ORF">DPCES_1644</name>
</gene>
<evidence type="ECO:0000313" key="1">
    <source>
        <dbReference type="EMBL" id="CDX01531.1"/>
    </source>
</evidence>
<dbReference type="RefSeq" id="WP_208925544.1">
    <property type="nucleotide sequence ID" value="NZ_LK996017.1"/>
</dbReference>
<reference evidence="1" key="1">
    <citation type="submission" date="2014-07" db="EMBL/GenBank/DDBJ databases">
        <authorList>
            <person name="Hornung V.Bastian."/>
        </authorList>
    </citation>
    <scope>NUCLEOTIDE SEQUENCE</scope>
    <source>
        <strain evidence="1">PCE-S</strain>
    </source>
</reference>
<dbReference type="AlphaFoldDB" id="A0A098B0Y8"/>
<organism evidence="1">
    <name type="scientific">Desulfitobacterium hafniense</name>
    <name type="common">Desulfitobacterium frappieri</name>
    <dbReference type="NCBI Taxonomy" id="49338"/>
    <lineage>
        <taxon>Bacteria</taxon>
        <taxon>Bacillati</taxon>
        <taxon>Bacillota</taxon>
        <taxon>Clostridia</taxon>
        <taxon>Eubacteriales</taxon>
        <taxon>Desulfitobacteriaceae</taxon>
        <taxon>Desulfitobacterium</taxon>
    </lineage>
</organism>
<dbReference type="EMBL" id="LK996017">
    <property type="protein sequence ID" value="CDX01531.1"/>
    <property type="molecule type" value="Genomic_DNA"/>
</dbReference>